<reference evidence="1" key="1">
    <citation type="submission" date="2015-07" db="EMBL/GenBank/DDBJ databases">
        <title>Transcriptome Assembly of Anthurium amnicola.</title>
        <authorList>
            <person name="Suzuki J."/>
        </authorList>
    </citation>
    <scope>NUCLEOTIDE SEQUENCE</scope>
</reference>
<dbReference type="EMBL" id="GDJX01018546">
    <property type="protein sequence ID" value="JAT49390.1"/>
    <property type="molecule type" value="Transcribed_RNA"/>
</dbReference>
<dbReference type="AlphaFoldDB" id="A0A1D1Y423"/>
<gene>
    <name evidence="1" type="primary">Kiaa0226l_0</name>
    <name evidence="1" type="ORF">g.18635</name>
</gene>
<dbReference type="PANTHER" id="PTHR36055">
    <property type="entry name" value="C2H2-LIKE ZINC FINGER PROTEIN"/>
    <property type="match status" value="1"/>
</dbReference>
<name>A0A1D1Y423_9ARAE</name>
<sequence>FLLEQKLVKAWLANKDAEALRCQQLLFEEEEAAQKRQAELLERKRLKKLRQREHKMKEQLSSLATQNSMVSSEAGLKTTNSSLCSSHLALDNKQPSCMAVEEACNPETGDAVWNLEHQVERESSQTLPTLLHQPVLKPTSNLLGGFHSQVAVIKPMVGLKHNGYKDPKPTSLINSDLVWTRKSKSNSKSECEDVNCKERENKMRDRSDGIESFEVLIGSISVILKDGNSLCENLVSVRHKSVQKKPVKINSTLSSVNQSLAKSCQHVNKQEIEFPGTVKSDNREAGIDESCSRMLPDQSCLADCDMGNCRFEMHGDSVLEASEPSVPELFSSKVAVAFLSQRWREALSSDHVKVQSIDNHSRSMDDTDTGEESHTVLSDVGIYEGLCTEVPVQPSDCAGISNYENQDVGEESIQPTWSTVDEPEFRTKSEKSYGVKFVPKQSLSG</sequence>
<proteinExistence type="predicted"/>
<protein>
    <submittedName>
        <fullName evidence="1">Uncharacterized protein KIAA0226-like</fullName>
    </submittedName>
</protein>
<dbReference type="PANTHER" id="PTHR36055:SF1">
    <property type="entry name" value="C2H2-LIKE ZINC FINGER PROTEIN"/>
    <property type="match status" value="1"/>
</dbReference>
<evidence type="ECO:0000313" key="1">
    <source>
        <dbReference type="EMBL" id="JAT49390.1"/>
    </source>
</evidence>
<feature type="non-terminal residue" evidence="1">
    <location>
        <position position="1"/>
    </location>
</feature>
<accession>A0A1D1Y423</accession>
<organism evidence="1">
    <name type="scientific">Anthurium amnicola</name>
    <dbReference type="NCBI Taxonomy" id="1678845"/>
    <lineage>
        <taxon>Eukaryota</taxon>
        <taxon>Viridiplantae</taxon>
        <taxon>Streptophyta</taxon>
        <taxon>Embryophyta</taxon>
        <taxon>Tracheophyta</taxon>
        <taxon>Spermatophyta</taxon>
        <taxon>Magnoliopsida</taxon>
        <taxon>Liliopsida</taxon>
        <taxon>Araceae</taxon>
        <taxon>Pothoideae</taxon>
        <taxon>Potheae</taxon>
        <taxon>Anthurium</taxon>
    </lineage>
</organism>